<organism evidence="3 5">
    <name type="scientific">Adineta ricciae</name>
    <name type="common">Rotifer</name>
    <dbReference type="NCBI Taxonomy" id="249248"/>
    <lineage>
        <taxon>Eukaryota</taxon>
        <taxon>Metazoa</taxon>
        <taxon>Spiralia</taxon>
        <taxon>Gnathifera</taxon>
        <taxon>Rotifera</taxon>
        <taxon>Eurotatoria</taxon>
        <taxon>Bdelloidea</taxon>
        <taxon>Adinetida</taxon>
        <taxon>Adinetidae</taxon>
        <taxon>Adineta</taxon>
    </lineage>
</organism>
<keyword evidence="1" id="KW-1133">Transmembrane helix</keyword>
<dbReference type="Proteomes" id="UP000663828">
    <property type="component" value="Unassembled WGS sequence"/>
</dbReference>
<accession>A0A814YD55</accession>
<keyword evidence="1" id="KW-0472">Membrane</keyword>
<evidence type="ECO:0000313" key="5">
    <source>
        <dbReference type="Proteomes" id="UP000663852"/>
    </source>
</evidence>
<name>A0A814YD55_ADIRI</name>
<proteinExistence type="predicted"/>
<dbReference type="EMBL" id="CAJNOR010001916">
    <property type="protein sequence ID" value="CAF1219602.1"/>
    <property type="molecule type" value="Genomic_DNA"/>
</dbReference>
<keyword evidence="4" id="KW-1185">Reference proteome</keyword>
<keyword evidence="1" id="KW-0812">Transmembrane</keyword>
<evidence type="ECO:0000313" key="4">
    <source>
        <dbReference type="Proteomes" id="UP000663828"/>
    </source>
</evidence>
<dbReference type="Proteomes" id="UP000663852">
    <property type="component" value="Unassembled WGS sequence"/>
</dbReference>
<reference evidence="3" key="1">
    <citation type="submission" date="2021-02" db="EMBL/GenBank/DDBJ databases">
        <authorList>
            <person name="Nowell W R."/>
        </authorList>
    </citation>
    <scope>NUCLEOTIDE SEQUENCE</scope>
</reference>
<dbReference type="AlphaFoldDB" id="A0A814YD55"/>
<evidence type="ECO:0000313" key="2">
    <source>
        <dbReference type="EMBL" id="CAF1219602.1"/>
    </source>
</evidence>
<protein>
    <submittedName>
        <fullName evidence="3">Uncharacterized protein</fullName>
    </submittedName>
</protein>
<sequence>MQLKDFFLNTTVEQFYQSTLYNFSLVKDYYFSRSSDSNLIFNDQTGRLQFIPSGTSEINATKITCFCAINPDCRSSTVLYRSNPNSYGYFTTDSIVSLVGLVRGCLHIDSLLISTLQCFYVSSRCFPTFLAFSKPMHAGIMQLESSSLRIQPMAYDPTVHPFSPNPSVLTIVKKLMIENWYVSLSYEHFYETCAPTYCSYLKKIRNQTLVGLFIKLVSIITGMVSVLRIVAPQLVGFMRKLRKICDRKPKQTQPIRCSTSDQLKIAIQNLKKLIRTTIVELYIFGLRDTGSTVDRLTAKRYG</sequence>
<feature type="transmembrane region" description="Helical" evidence="1">
    <location>
        <begin position="209"/>
        <end position="231"/>
    </location>
</feature>
<evidence type="ECO:0000256" key="1">
    <source>
        <dbReference type="SAM" id="Phobius"/>
    </source>
</evidence>
<dbReference type="EMBL" id="CAJNOJ010000164">
    <property type="protein sequence ID" value="CAF1227253.1"/>
    <property type="molecule type" value="Genomic_DNA"/>
</dbReference>
<gene>
    <name evidence="3" type="ORF">EDS130_LOCUS26735</name>
    <name evidence="2" type="ORF">XAT740_LOCUS24634</name>
</gene>
<comment type="caution">
    <text evidence="3">The sequence shown here is derived from an EMBL/GenBank/DDBJ whole genome shotgun (WGS) entry which is preliminary data.</text>
</comment>
<evidence type="ECO:0000313" key="3">
    <source>
        <dbReference type="EMBL" id="CAF1227253.1"/>
    </source>
</evidence>